<dbReference type="HAMAP" id="MF_00080">
    <property type="entry name" value="IF_3"/>
    <property type="match status" value="1"/>
</dbReference>
<evidence type="ECO:0000313" key="10">
    <source>
        <dbReference type="EMBL" id="GLQ22267.1"/>
    </source>
</evidence>
<dbReference type="PANTHER" id="PTHR10938">
    <property type="entry name" value="TRANSLATION INITIATION FACTOR IF-3"/>
    <property type="match status" value="1"/>
</dbReference>
<evidence type="ECO:0000256" key="5">
    <source>
        <dbReference type="NCBIfam" id="TIGR00168"/>
    </source>
</evidence>
<evidence type="ECO:0000256" key="2">
    <source>
        <dbReference type="ARBA" id="ARBA00022540"/>
    </source>
</evidence>
<proteinExistence type="inferred from homology"/>
<feature type="region of interest" description="Disordered" evidence="7">
    <location>
        <begin position="1"/>
        <end position="37"/>
    </location>
</feature>
<dbReference type="SUPFAM" id="SSF54364">
    <property type="entry name" value="Translation initiation factor IF3, N-terminal domain"/>
    <property type="match status" value="1"/>
</dbReference>
<gene>
    <name evidence="4 10" type="primary">infC</name>
    <name evidence="10" type="ORF">GCM10007853_01410</name>
</gene>
<evidence type="ECO:0000256" key="1">
    <source>
        <dbReference type="ARBA" id="ARBA00005439"/>
    </source>
</evidence>
<evidence type="ECO:0000259" key="8">
    <source>
        <dbReference type="Pfam" id="PF00707"/>
    </source>
</evidence>
<dbReference type="InterPro" id="IPR001288">
    <property type="entry name" value="Translation_initiation_fac_3"/>
</dbReference>
<name>A0ABQ5V7L8_9PROT</name>
<organism evidence="10 11">
    <name type="scientific">Algimonas ampicilliniresistens</name>
    <dbReference type="NCBI Taxonomy" id="1298735"/>
    <lineage>
        <taxon>Bacteria</taxon>
        <taxon>Pseudomonadati</taxon>
        <taxon>Pseudomonadota</taxon>
        <taxon>Alphaproteobacteria</taxon>
        <taxon>Maricaulales</taxon>
        <taxon>Robiginitomaculaceae</taxon>
        <taxon>Algimonas</taxon>
    </lineage>
</organism>
<dbReference type="Gene3D" id="3.10.20.80">
    <property type="entry name" value="Translation initiation factor 3 (IF-3), N-terminal domain"/>
    <property type="match status" value="1"/>
</dbReference>
<dbReference type="PANTHER" id="PTHR10938:SF0">
    <property type="entry name" value="TRANSLATION INITIATION FACTOR IF-3, MITOCHONDRIAL"/>
    <property type="match status" value="1"/>
</dbReference>
<evidence type="ECO:0000256" key="4">
    <source>
        <dbReference type="HAMAP-Rule" id="MF_00080"/>
    </source>
</evidence>
<dbReference type="Pfam" id="PF05198">
    <property type="entry name" value="IF3_N"/>
    <property type="match status" value="1"/>
</dbReference>
<dbReference type="PROSITE" id="PS00938">
    <property type="entry name" value="IF3"/>
    <property type="match status" value="1"/>
</dbReference>
<sequence>MRSFDRPEESIPIARRPHAAQPAKKPKGPRTNREITSESVLLITEDGEKRGVVPLAEALAAAQSAGLDLVEVAPGETPVCKVLDYGKMRFEAQKKKAANRKSQRTSSLKEIKMRPNIDTHDYMVKTKKMTEFFERGDKVKVTVRFRGREMAHMDRGTSLLGRVRDDFDEIAKVEFAPKTEGRLMVMVMAPR</sequence>
<evidence type="ECO:0000313" key="11">
    <source>
        <dbReference type="Proteomes" id="UP001161391"/>
    </source>
</evidence>
<comment type="caution">
    <text evidence="10">The sequence shown here is derived from an EMBL/GenBank/DDBJ whole genome shotgun (WGS) entry which is preliminary data.</text>
</comment>
<comment type="function">
    <text evidence="4 6">IF-3 binds to the 30S ribosomal subunit and shifts the equilibrium between 70S ribosomes and their 50S and 30S subunits in favor of the free subunits, thus enhancing the availability of 30S subunits on which protein synthesis initiation begins.</text>
</comment>
<dbReference type="SUPFAM" id="SSF55200">
    <property type="entry name" value="Translation initiation factor IF3, C-terminal domain"/>
    <property type="match status" value="1"/>
</dbReference>
<evidence type="ECO:0000259" key="9">
    <source>
        <dbReference type="Pfam" id="PF05198"/>
    </source>
</evidence>
<dbReference type="Proteomes" id="UP001161391">
    <property type="component" value="Unassembled WGS sequence"/>
</dbReference>
<protein>
    <recommendedName>
        <fullName evidence="4 5">Translation initiation factor IF-3</fullName>
    </recommendedName>
</protein>
<dbReference type="InterPro" id="IPR019815">
    <property type="entry name" value="Translation_initiation_fac_3_C"/>
</dbReference>
<dbReference type="Gene3D" id="3.30.110.10">
    <property type="entry name" value="Translation initiation factor 3 (IF-3), C-terminal domain"/>
    <property type="match status" value="1"/>
</dbReference>
<accession>A0ABQ5V7L8</accession>
<dbReference type="InterPro" id="IPR019813">
    <property type="entry name" value="Translation_initiation_fac3_CS"/>
</dbReference>
<evidence type="ECO:0000256" key="3">
    <source>
        <dbReference type="ARBA" id="ARBA00022917"/>
    </source>
</evidence>
<dbReference type="GO" id="GO:0003743">
    <property type="term" value="F:translation initiation factor activity"/>
    <property type="evidence" value="ECO:0007669"/>
    <property type="project" value="UniProtKB-KW"/>
</dbReference>
<evidence type="ECO:0000256" key="7">
    <source>
        <dbReference type="SAM" id="MobiDB-lite"/>
    </source>
</evidence>
<dbReference type="InterPro" id="IPR019814">
    <property type="entry name" value="Translation_initiation_fac_3_N"/>
</dbReference>
<comment type="subcellular location">
    <subcellularLocation>
        <location evidence="4 6">Cytoplasm</location>
    </subcellularLocation>
</comment>
<dbReference type="Pfam" id="PF00707">
    <property type="entry name" value="IF3_C"/>
    <property type="match status" value="1"/>
</dbReference>
<keyword evidence="2 4" id="KW-0396">Initiation factor</keyword>
<reference evidence="10" key="1">
    <citation type="journal article" date="2014" name="Int. J. Syst. Evol. Microbiol.">
        <title>Complete genome of a new Firmicutes species belonging to the dominant human colonic microbiota ('Ruminococcus bicirculans') reveals two chromosomes and a selective capacity to utilize plant glucans.</title>
        <authorList>
            <consortium name="NISC Comparative Sequencing Program"/>
            <person name="Wegmann U."/>
            <person name="Louis P."/>
            <person name="Goesmann A."/>
            <person name="Henrissat B."/>
            <person name="Duncan S.H."/>
            <person name="Flint H.J."/>
        </authorList>
    </citation>
    <scope>NUCLEOTIDE SEQUENCE</scope>
    <source>
        <strain evidence="10">NBRC 108219</strain>
    </source>
</reference>
<feature type="domain" description="Translation initiation factor 3 N-terminal" evidence="9">
    <location>
        <begin position="31"/>
        <end position="97"/>
    </location>
</feature>
<dbReference type="InterPro" id="IPR036788">
    <property type="entry name" value="T_IF-3_C_sf"/>
</dbReference>
<keyword evidence="11" id="KW-1185">Reference proteome</keyword>
<dbReference type="InterPro" id="IPR036787">
    <property type="entry name" value="T_IF-3_N_sf"/>
</dbReference>
<keyword evidence="3 4" id="KW-0648">Protein biosynthesis</keyword>
<evidence type="ECO:0000256" key="6">
    <source>
        <dbReference type="RuleBase" id="RU000646"/>
    </source>
</evidence>
<reference evidence="10" key="2">
    <citation type="submission" date="2023-01" db="EMBL/GenBank/DDBJ databases">
        <title>Draft genome sequence of Algimonas ampicilliniresistens strain NBRC 108219.</title>
        <authorList>
            <person name="Sun Q."/>
            <person name="Mori K."/>
        </authorList>
    </citation>
    <scope>NUCLEOTIDE SEQUENCE</scope>
    <source>
        <strain evidence="10">NBRC 108219</strain>
    </source>
</reference>
<feature type="domain" description="Translation initiation factor 3 C-terminal" evidence="8">
    <location>
        <begin position="107"/>
        <end position="190"/>
    </location>
</feature>
<comment type="subunit">
    <text evidence="4 6">Monomer.</text>
</comment>
<dbReference type="NCBIfam" id="TIGR00168">
    <property type="entry name" value="infC"/>
    <property type="match status" value="1"/>
</dbReference>
<comment type="similarity">
    <text evidence="1 4 6">Belongs to the IF-3 family.</text>
</comment>
<dbReference type="EMBL" id="BSNK01000001">
    <property type="protein sequence ID" value="GLQ22267.1"/>
    <property type="molecule type" value="Genomic_DNA"/>
</dbReference>
<keyword evidence="4" id="KW-0963">Cytoplasm</keyword>